<dbReference type="Pfam" id="PF13439">
    <property type="entry name" value="Glyco_transf_4"/>
    <property type="match status" value="1"/>
</dbReference>
<keyword evidence="1" id="KW-0328">Glycosyltransferase</keyword>
<dbReference type="PANTHER" id="PTHR12526:SF636">
    <property type="entry name" value="BLL3647 PROTEIN"/>
    <property type="match status" value="1"/>
</dbReference>
<feature type="domain" description="Glycosyltransferase subfamily 4-like N-terminal" evidence="4">
    <location>
        <begin position="19"/>
        <end position="202"/>
    </location>
</feature>
<evidence type="ECO:0000313" key="5">
    <source>
        <dbReference type="EMBL" id="TDS87222.1"/>
    </source>
</evidence>
<evidence type="ECO:0000259" key="4">
    <source>
        <dbReference type="Pfam" id="PF13439"/>
    </source>
</evidence>
<organism evidence="5 6">
    <name type="scientific">Nesterenkonia aurantiaca</name>
    <dbReference type="NCBI Taxonomy" id="1436010"/>
    <lineage>
        <taxon>Bacteria</taxon>
        <taxon>Bacillati</taxon>
        <taxon>Actinomycetota</taxon>
        <taxon>Actinomycetes</taxon>
        <taxon>Micrococcales</taxon>
        <taxon>Micrococcaceae</taxon>
        <taxon>Nesterenkonia</taxon>
    </lineage>
</organism>
<evidence type="ECO:0000256" key="2">
    <source>
        <dbReference type="ARBA" id="ARBA00022679"/>
    </source>
</evidence>
<protein>
    <submittedName>
        <fullName evidence="5">Glycosyltransferase involved in cell wall biosynthesis</fullName>
    </submittedName>
</protein>
<dbReference type="Pfam" id="PF00534">
    <property type="entry name" value="Glycos_transf_1"/>
    <property type="match status" value="1"/>
</dbReference>
<comment type="caution">
    <text evidence="5">The sequence shown here is derived from an EMBL/GenBank/DDBJ whole genome shotgun (WGS) entry which is preliminary data.</text>
</comment>
<dbReference type="PANTHER" id="PTHR12526">
    <property type="entry name" value="GLYCOSYLTRANSFERASE"/>
    <property type="match status" value="1"/>
</dbReference>
<dbReference type="Gene3D" id="3.40.50.2000">
    <property type="entry name" value="Glycogen Phosphorylase B"/>
    <property type="match status" value="2"/>
</dbReference>
<dbReference type="RefSeq" id="WP_036474099.1">
    <property type="nucleotide sequence ID" value="NZ_SOAN01000001.1"/>
</dbReference>
<dbReference type="EMBL" id="SOAN01000001">
    <property type="protein sequence ID" value="TDS87222.1"/>
    <property type="molecule type" value="Genomic_DNA"/>
</dbReference>
<sequence length="433" mass="46292">MRIGYLLPDPGIGIFGSKGASVHAQEMIRAFRALGHEVTVFCTKRGDKHDDPTSASVPEDLGDLPVFVVPVSGVKGAAAREAAVVRVAGRMAELAAEGGFDLLYERYSLFSTAGAAARRRRGVPLVLEVNAPLLDEQRRHRVLHDEQTAAAATLESFTQADLLSCVSAPVAEWARRLLSEHHAVHEAAPVVRVTPNGVDPARFRPARFRAGRFSPAQVGPGPFDPRPADPEPADLLDTVTIGFLGTLKPWHGTDLLLRAFAEVLAPAPELQRVLRLRIIGGGPERQRLESLTAELGLGERVEFTGPVSPAQVPKLLAGVDIASAPYPAPTPDAEHYFSPLKVYEYLAAGVPVIASAVGELPELLHGDAEPAGITVPPGNVEALAQALIRLIQDPARRADMGTAGRRLVEAQHSWSMRAQHVLAAVPAQKVAQR</sequence>
<dbReference type="AlphaFoldDB" id="A0A4R7G6N8"/>
<keyword evidence="2 5" id="KW-0808">Transferase</keyword>
<name>A0A4R7G6N8_9MICC</name>
<proteinExistence type="predicted"/>
<dbReference type="CDD" id="cd03801">
    <property type="entry name" value="GT4_PimA-like"/>
    <property type="match status" value="1"/>
</dbReference>
<dbReference type="InterPro" id="IPR001296">
    <property type="entry name" value="Glyco_trans_1"/>
</dbReference>
<dbReference type="GO" id="GO:0016757">
    <property type="term" value="F:glycosyltransferase activity"/>
    <property type="evidence" value="ECO:0007669"/>
    <property type="project" value="UniProtKB-KW"/>
</dbReference>
<evidence type="ECO:0000259" key="3">
    <source>
        <dbReference type="Pfam" id="PF00534"/>
    </source>
</evidence>
<gene>
    <name evidence="5" type="ORF">EV640_1013</name>
</gene>
<feature type="domain" description="Glycosyl transferase family 1" evidence="3">
    <location>
        <begin position="239"/>
        <end position="406"/>
    </location>
</feature>
<evidence type="ECO:0000313" key="6">
    <source>
        <dbReference type="Proteomes" id="UP000294506"/>
    </source>
</evidence>
<evidence type="ECO:0000256" key="1">
    <source>
        <dbReference type="ARBA" id="ARBA00022676"/>
    </source>
</evidence>
<accession>A0A4R7G6N8</accession>
<reference evidence="5 6" key="1">
    <citation type="submission" date="2019-03" db="EMBL/GenBank/DDBJ databases">
        <title>Genomic Encyclopedia of Type Strains, Phase III (KMG-III): the genomes of soil and plant-associated and newly described type strains.</title>
        <authorList>
            <person name="Whitman W."/>
        </authorList>
    </citation>
    <scope>NUCLEOTIDE SEQUENCE [LARGE SCALE GENOMIC DNA]</scope>
    <source>
        <strain evidence="5 6">DSM 27373</strain>
    </source>
</reference>
<keyword evidence="6" id="KW-1185">Reference proteome</keyword>
<dbReference type="InterPro" id="IPR028098">
    <property type="entry name" value="Glyco_trans_4-like_N"/>
</dbReference>
<dbReference type="SUPFAM" id="SSF53756">
    <property type="entry name" value="UDP-Glycosyltransferase/glycogen phosphorylase"/>
    <property type="match status" value="1"/>
</dbReference>
<dbReference type="Proteomes" id="UP000294506">
    <property type="component" value="Unassembled WGS sequence"/>
</dbReference>